<dbReference type="Proteomes" id="UP001211894">
    <property type="component" value="Unassembled WGS sequence"/>
</dbReference>
<dbReference type="PROSITE" id="PS51375">
    <property type="entry name" value="PPR"/>
    <property type="match status" value="1"/>
</dbReference>
<gene>
    <name evidence="4" type="ORF">PJ311_03275</name>
</gene>
<dbReference type="RefSeq" id="WP_271339482.1">
    <property type="nucleotide sequence ID" value="NZ_JAQKAB010000002.1"/>
</dbReference>
<proteinExistence type="predicted"/>
<dbReference type="EMBL" id="JAQKAB010000002">
    <property type="protein sequence ID" value="MDA7025632.1"/>
    <property type="molecule type" value="Genomic_DNA"/>
</dbReference>
<evidence type="ECO:0000256" key="3">
    <source>
        <dbReference type="PROSITE-ProRule" id="PRU00339"/>
    </source>
</evidence>
<comment type="caution">
    <text evidence="4">The sequence shown here is derived from an EMBL/GenBank/DDBJ whole genome shotgun (WGS) entry which is preliminary data.</text>
</comment>
<dbReference type="Pfam" id="PF13181">
    <property type="entry name" value="TPR_8"/>
    <property type="match status" value="1"/>
</dbReference>
<dbReference type="InterPro" id="IPR019734">
    <property type="entry name" value="TPR_rpt"/>
</dbReference>
<sequence>MNTSIQEAIKLVEAGHTESGLKKLSDIEPVLHDEDKAIVAQLYYEWGMVDKAIDIISDLYELYPEETELTCFYAELLIETDNEERAISVLETIPETDQAYPESLLLLADLYQMQGLYEVSEQKLLKAKTIVPDEPVIHFALGELYFTQGAYAKATRYFQETACEKAMIGGVNVYQRLAESLSSSGEFEEALKWYEKAAKESIEPHTLFGFGLTALKAGSPKTAIKQLTELKEMDPTYSSLYKPLAQSYEEEGLYEEAYETAKEGIRLDEFTKELYLSAAKSALKTKRLSEAKTLLSEALALDPGYLEAVFTLLSLHLEEEDFESMIDLVQEVRKYGEDDPKFSWFLAGAYTQTEEYDKARQEYEKALLHYQKNEDFLFEYAKFLLEEGRQKEALPYLKELSNHHPAYEEIQEMIFRIEDENYLE</sequence>
<evidence type="ECO:0000256" key="2">
    <source>
        <dbReference type="ARBA" id="ARBA00022803"/>
    </source>
</evidence>
<keyword evidence="1" id="KW-0677">Repeat</keyword>
<keyword evidence="2 3" id="KW-0802">TPR repeat</keyword>
<evidence type="ECO:0000313" key="5">
    <source>
        <dbReference type="Proteomes" id="UP001211894"/>
    </source>
</evidence>
<feature type="repeat" description="TPR" evidence="3">
    <location>
        <begin position="171"/>
        <end position="204"/>
    </location>
</feature>
<dbReference type="PANTHER" id="PTHR45586">
    <property type="entry name" value="TPR REPEAT-CONTAINING PROTEIN PA4667"/>
    <property type="match status" value="1"/>
</dbReference>
<dbReference type="InterPro" id="IPR011990">
    <property type="entry name" value="TPR-like_helical_dom_sf"/>
</dbReference>
<dbReference type="PROSITE" id="PS50005">
    <property type="entry name" value="TPR"/>
    <property type="match status" value="1"/>
</dbReference>
<dbReference type="PANTHER" id="PTHR45586:SF15">
    <property type="entry name" value="TPR REPEAT-CONTAINING PROTEIN YPIA"/>
    <property type="match status" value="1"/>
</dbReference>
<dbReference type="InterPro" id="IPR002885">
    <property type="entry name" value="PPR_rpt"/>
</dbReference>
<dbReference type="Gene3D" id="1.25.40.10">
    <property type="entry name" value="Tetratricopeptide repeat domain"/>
    <property type="match status" value="3"/>
</dbReference>
<dbReference type="SUPFAM" id="SSF48452">
    <property type="entry name" value="TPR-like"/>
    <property type="match status" value="2"/>
</dbReference>
<dbReference type="Pfam" id="PF14559">
    <property type="entry name" value="TPR_19"/>
    <property type="match status" value="2"/>
</dbReference>
<dbReference type="InterPro" id="IPR051012">
    <property type="entry name" value="CellSynth/LPSAsmb/PSIAsmb"/>
</dbReference>
<reference evidence="4 5" key="1">
    <citation type="submission" date="2023-01" db="EMBL/GenBank/DDBJ databases">
        <title>Bacillus changyiensis sp. nov., isolated from a coastal deposit.</title>
        <authorList>
            <person name="Xiao G."/>
            <person name="Lai Q."/>
            <person name="Hu Z."/>
            <person name="Shao Z."/>
        </authorList>
    </citation>
    <scope>NUCLEOTIDE SEQUENCE [LARGE SCALE GENOMIC DNA]</scope>
    <source>
        <strain evidence="4 5">CLL-7-23</strain>
    </source>
</reference>
<protein>
    <submittedName>
        <fullName evidence="4">Tetratricopeptide repeat protein</fullName>
    </submittedName>
</protein>
<keyword evidence="5" id="KW-1185">Reference proteome</keyword>
<accession>A0ABT4X0K5</accession>
<evidence type="ECO:0000256" key="1">
    <source>
        <dbReference type="ARBA" id="ARBA00022737"/>
    </source>
</evidence>
<dbReference type="SMART" id="SM00028">
    <property type="entry name" value="TPR"/>
    <property type="match status" value="6"/>
</dbReference>
<organism evidence="4 5">
    <name type="scientific">Bacillus changyiensis</name>
    <dbReference type="NCBI Taxonomy" id="3004103"/>
    <lineage>
        <taxon>Bacteria</taxon>
        <taxon>Bacillati</taxon>
        <taxon>Bacillota</taxon>
        <taxon>Bacilli</taxon>
        <taxon>Bacillales</taxon>
        <taxon>Bacillaceae</taxon>
        <taxon>Bacillus</taxon>
    </lineage>
</organism>
<evidence type="ECO:0000313" key="4">
    <source>
        <dbReference type="EMBL" id="MDA7025632.1"/>
    </source>
</evidence>
<name>A0ABT4X0K5_9BACI</name>